<accession>A0AAW1H2T9</accession>
<gene>
    <name evidence="2" type="ORF">RND81_12G031700</name>
</gene>
<evidence type="ECO:0000313" key="3">
    <source>
        <dbReference type="Proteomes" id="UP001443914"/>
    </source>
</evidence>
<dbReference type="Proteomes" id="UP001443914">
    <property type="component" value="Unassembled WGS sequence"/>
</dbReference>
<protein>
    <recommendedName>
        <fullName evidence="4">Aminotransferase-like plant mobile domain-containing protein</fullName>
    </recommendedName>
</protein>
<feature type="region of interest" description="Disordered" evidence="1">
    <location>
        <begin position="60"/>
        <end position="100"/>
    </location>
</feature>
<evidence type="ECO:0008006" key="4">
    <source>
        <dbReference type="Google" id="ProtNLM"/>
    </source>
</evidence>
<proteinExistence type="predicted"/>
<evidence type="ECO:0000256" key="1">
    <source>
        <dbReference type="SAM" id="MobiDB-lite"/>
    </source>
</evidence>
<dbReference type="AlphaFoldDB" id="A0AAW1H2T9"/>
<dbReference type="EMBL" id="JBDFQZ010000012">
    <property type="protein sequence ID" value="KAK9671462.1"/>
    <property type="molecule type" value="Genomic_DNA"/>
</dbReference>
<organism evidence="2 3">
    <name type="scientific">Saponaria officinalis</name>
    <name type="common">Common soapwort</name>
    <name type="synonym">Lychnis saponaria</name>
    <dbReference type="NCBI Taxonomy" id="3572"/>
    <lineage>
        <taxon>Eukaryota</taxon>
        <taxon>Viridiplantae</taxon>
        <taxon>Streptophyta</taxon>
        <taxon>Embryophyta</taxon>
        <taxon>Tracheophyta</taxon>
        <taxon>Spermatophyta</taxon>
        <taxon>Magnoliopsida</taxon>
        <taxon>eudicotyledons</taxon>
        <taxon>Gunneridae</taxon>
        <taxon>Pentapetalae</taxon>
        <taxon>Caryophyllales</taxon>
        <taxon>Caryophyllaceae</taxon>
        <taxon>Caryophylleae</taxon>
        <taxon>Saponaria</taxon>
    </lineage>
</organism>
<sequence>MKNGIGFSQNSLWKSEGFDFLSKGESSSRARASTGSREVDPFGALGAEYDAAIMTAIEESLGGSSSRRRLTRSRTTGGVPRRRGRARRVAQPDVEAEGTDAMEEEIAAWVAAEEAEEAEGRHAYTHGPRFREDFATSWDPSQLVLAPERHLSQRVMCGWDVGHLRSFSGFTSVFWAYGHALSPRSREFLQSCAFGPLIRCWADINAKKARANLQLLRAFLDRFRDTTSTFHMPGYEAGLILSGFAVMTGLPCGSTAMDFDQPLVTLDSPGVVQAIGGGVIEKRNEGKSALIATSYILDFFQGRGRFHPSEGDDEQNARLWLWWFLSALHFGEKGERATT</sequence>
<keyword evidence="3" id="KW-1185">Reference proteome</keyword>
<comment type="caution">
    <text evidence="2">The sequence shown here is derived from an EMBL/GenBank/DDBJ whole genome shotgun (WGS) entry which is preliminary data.</text>
</comment>
<evidence type="ECO:0000313" key="2">
    <source>
        <dbReference type="EMBL" id="KAK9671462.1"/>
    </source>
</evidence>
<reference evidence="2" key="1">
    <citation type="submission" date="2024-03" db="EMBL/GenBank/DDBJ databases">
        <title>WGS assembly of Saponaria officinalis var. Norfolk2.</title>
        <authorList>
            <person name="Jenkins J."/>
            <person name="Shu S."/>
            <person name="Grimwood J."/>
            <person name="Barry K."/>
            <person name="Goodstein D."/>
            <person name="Schmutz J."/>
            <person name="Leebens-Mack J."/>
            <person name="Osbourn A."/>
        </authorList>
    </citation>
    <scope>NUCLEOTIDE SEQUENCE [LARGE SCALE GENOMIC DNA]</scope>
    <source>
        <strain evidence="2">JIC</strain>
    </source>
</reference>
<name>A0AAW1H2T9_SAPOF</name>